<keyword evidence="1" id="KW-0732">Signal</keyword>
<dbReference type="Proteomes" id="UP000007797">
    <property type="component" value="Unassembled WGS sequence"/>
</dbReference>
<dbReference type="KEGG" id="dfa:DFA_08148"/>
<dbReference type="OrthoDB" id="6129273at2759"/>
<evidence type="ECO:0000256" key="1">
    <source>
        <dbReference type="SAM" id="SignalP"/>
    </source>
</evidence>
<evidence type="ECO:0000313" key="3">
    <source>
        <dbReference type="Proteomes" id="UP000007797"/>
    </source>
</evidence>
<dbReference type="AlphaFoldDB" id="F4Q5A5"/>
<protein>
    <recommendedName>
        <fullName evidence="4">Paramecium surface antigen repeat-containing protein</fullName>
    </recommendedName>
</protein>
<dbReference type="InterPro" id="IPR052326">
    <property type="entry name" value="Diff-Dev_Assoc_Protein"/>
</dbReference>
<dbReference type="PANTHER" id="PTHR33459">
    <property type="entry name" value="DD-GDCA PROTEIN"/>
    <property type="match status" value="1"/>
</dbReference>
<organism evidence="2 3">
    <name type="scientific">Cavenderia fasciculata</name>
    <name type="common">Slime mold</name>
    <name type="synonym">Dictyostelium fasciculatum</name>
    <dbReference type="NCBI Taxonomy" id="261658"/>
    <lineage>
        <taxon>Eukaryota</taxon>
        <taxon>Amoebozoa</taxon>
        <taxon>Evosea</taxon>
        <taxon>Eumycetozoa</taxon>
        <taxon>Dictyostelia</taxon>
        <taxon>Acytosteliales</taxon>
        <taxon>Cavenderiaceae</taxon>
        <taxon>Cavenderia</taxon>
    </lineage>
</organism>
<dbReference type="GeneID" id="14869275"/>
<reference evidence="3" key="1">
    <citation type="journal article" date="2011" name="Genome Res.">
        <title>Phylogeny-wide analysis of social amoeba genomes highlights ancient origins for complex intercellular communication.</title>
        <authorList>
            <person name="Heidel A.J."/>
            <person name="Lawal H.M."/>
            <person name="Felder M."/>
            <person name="Schilde C."/>
            <person name="Helps N.R."/>
            <person name="Tunggal B."/>
            <person name="Rivero F."/>
            <person name="John U."/>
            <person name="Schleicher M."/>
            <person name="Eichinger L."/>
            <person name="Platzer M."/>
            <person name="Noegel A.A."/>
            <person name="Schaap P."/>
            <person name="Gloeckner G."/>
        </authorList>
    </citation>
    <scope>NUCLEOTIDE SEQUENCE [LARGE SCALE GENOMIC DNA]</scope>
    <source>
        <strain evidence="3">SH3</strain>
    </source>
</reference>
<dbReference type="RefSeq" id="XP_004355648.1">
    <property type="nucleotide sequence ID" value="XM_004355595.1"/>
</dbReference>
<feature type="chain" id="PRO_5003313677" description="Paramecium surface antigen repeat-containing protein" evidence="1">
    <location>
        <begin position="19"/>
        <end position="342"/>
    </location>
</feature>
<accession>F4Q5A5</accession>
<dbReference type="OMA" id="THEWDCH"/>
<evidence type="ECO:0000313" key="2">
    <source>
        <dbReference type="EMBL" id="EGG17164.1"/>
    </source>
</evidence>
<dbReference type="EMBL" id="GL883021">
    <property type="protein sequence ID" value="EGG17164.1"/>
    <property type="molecule type" value="Genomic_DNA"/>
</dbReference>
<dbReference type="PANTHER" id="PTHR33459:SF7">
    <property type="entry name" value="DD-GDCA PROTEIN"/>
    <property type="match status" value="1"/>
</dbReference>
<name>F4Q5A5_CACFS</name>
<gene>
    <name evidence="2" type="ORF">DFA_08148</name>
</gene>
<proteinExistence type="predicted"/>
<feature type="signal peptide" evidence="1">
    <location>
        <begin position="1"/>
        <end position="18"/>
    </location>
</feature>
<evidence type="ECO:0008006" key="4">
    <source>
        <dbReference type="Google" id="ProtNLM"/>
    </source>
</evidence>
<sequence>MKPIIFLILIIFTVNVNGCKLPVCRGIGDECTADMHEVNDPSDYPKICTSNLNCVELIQGKPTCIQPLLEGARCNSSDQCGPGLYCNGRPNQICQPGLFANLGEKCTHEWDCHRGLQCDPTISKCVVQLSENATLEGYQCEIGLYHCEFGKYCDSTTHKCLTRKQNGEKCNEGNECKQFSICNGPVTGQKYCSDMFSVGEGGDCLVHSYMYRQYISACNISQGLRCTNEFKCVKFDTTESPSTLNSSEAFYDCVDQAFCVYTPDYEGKNSCSMVNCRKQFCDMQGKCSKQTRAACFAKNITYLNFGVCEQPFPSEKIPGSSNILLSNTILSFFSIVILSIFF</sequence>
<keyword evidence="3" id="KW-1185">Reference proteome</keyword>